<evidence type="ECO:0000313" key="5">
    <source>
        <dbReference type="Proteomes" id="UP001152797"/>
    </source>
</evidence>
<proteinExistence type="predicted"/>
<dbReference type="GO" id="GO:0004843">
    <property type="term" value="F:cysteine-type deubiquitinase activity"/>
    <property type="evidence" value="ECO:0007669"/>
    <property type="project" value="TreeGrafter"/>
</dbReference>
<dbReference type="InterPro" id="IPR027417">
    <property type="entry name" value="P-loop_NTPase"/>
</dbReference>
<dbReference type="GO" id="GO:0016579">
    <property type="term" value="P:protein deubiquitination"/>
    <property type="evidence" value="ECO:0007669"/>
    <property type="project" value="TreeGrafter"/>
</dbReference>
<evidence type="ECO:0000313" key="3">
    <source>
        <dbReference type="EMBL" id="CAI3989566.1"/>
    </source>
</evidence>
<dbReference type="AlphaFoldDB" id="A0A9P1CDR7"/>
<feature type="region of interest" description="Disordered" evidence="1">
    <location>
        <begin position="366"/>
        <end position="404"/>
    </location>
</feature>
<dbReference type="SUPFAM" id="SSF54001">
    <property type="entry name" value="Cysteine proteinases"/>
    <property type="match status" value="1"/>
</dbReference>
<dbReference type="Pfam" id="PF02338">
    <property type="entry name" value="OTU"/>
    <property type="match status" value="1"/>
</dbReference>
<dbReference type="EMBL" id="CAMXCT010001381">
    <property type="protein sequence ID" value="CAI3989566.1"/>
    <property type="molecule type" value="Genomic_DNA"/>
</dbReference>
<feature type="domain" description="OTU" evidence="2">
    <location>
        <begin position="409"/>
        <end position="541"/>
    </location>
</feature>
<dbReference type="PROSITE" id="PS50802">
    <property type="entry name" value="OTU"/>
    <property type="match status" value="1"/>
</dbReference>
<dbReference type="OrthoDB" id="413284at2759"/>
<dbReference type="CDD" id="cd22744">
    <property type="entry name" value="OTU"/>
    <property type="match status" value="1"/>
</dbReference>
<feature type="region of interest" description="Disordered" evidence="1">
    <location>
        <begin position="137"/>
        <end position="177"/>
    </location>
</feature>
<protein>
    <submittedName>
        <fullName evidence="4">OTU domain-containing protein 4</fullName>
    </submittedName>
</protein>
<reference evidence="3" key="1">
    <citation type="submission" date="2022-10" db="EMBL/GenBank/DDBJ databases">
        <authorList>
            <person name="Chen Y."/>
            <person name="Dougan E. K."/>
            <person name="Chan C."/>
            <person name="Rhodes N."/>
            <person name="Thang M."/>
        </authorList>
    </citation>
    <scope>NUCLEOTIDE SEQUENCE</scope>
</reference>
<feature type="compositionally biased region" description="Basic and acidic residues" evidence="1">
    <location>
        <begin position="1266"/>
        <end position="1276"/>
    </location>
</feature>
<evidence type="ECO:0000256" key="1">
    <source>
        <dbReference type="SAM" id="MobiDB-lite"/>
    </source>
</evidence>
<name>A0A9P1CDR7_9DINO</name>
<organism evidence="3">
    <name type="scientific">Cladocopium goreaui</name>
    <dbReference type="NCBI Taxonomy" id="2562237"/>
    <lineage>
        <taxon>Eukaryota</taxon>
        <taxon>Sar</taxon>
        <taxon>Alveolata</taxon>
        <taxon>Dinophyceae</taxon>
        <taxon>Suessiales</taxon>
        <taxon>Symbiodiniaceae</taxon>
        <taxon>Cladocopium</taxon>
    </lineage>
</organism>
<feature type="region of interest" description="Disordered" evidence="1">
    <location>
        <begin position="1236"/>
        <end position="1276"/>
    </location>
</feature>
<evidence type="ECO:0000313" key="4">
    <source>
        <dbReference type="EMBL" id="CAL4776878.1"/>
    </source>
</evidence>
<dbReference type="InterPro" id="IPR050704">
    <property type="entry name" value="Peptidase_C85-like"/>
</dbReference>
<feature type="region of interest" description="Disordered" evidence="1">
    <location>
        <begin position="64"/>
        <end position="96"/>
    </location>
</feature>
<dbReference type="InterPro" id="IPR038765">
    <property type="entry name" value="Papain-like_cys_pep_sf"/>
</dbReference>
<keyword evidence="5" id="KW-1185">Reference proteome</keyword>
<evidence type="ECO:0000259" key="2">
    <source>
        <dbReference type="PROSITE" id="PS50802"/>
    </source>
</evidence>
<comment type="caution">
    <text evidence="3">The sequence shown here is derived from an EMBL/GenBank/DDBJ whole genome shotgun (WGS) entry which is preliminary data.</text>
</comment>
<dbReference type="Proteomes" id="UP001152797">
    <property type="component" value="Unassembled WGS sequence"/>
</dbReference>
<dbReference type="EMBL" id="CAMXCT030001381">
    <property type="protein sequence ID" value="CAL4776878.1"/>
    <property type="molecule type" value="Genomic_DNA"/>
</dbReference>
<reference evidence="4 5" key="2">
    <citation type="submission" date="2024-05" db="EMBL/GenBank/DDBJ databases">
        <authorList>
            <person name="Chen Y."/>
            <person name="Shah S."/>
            <person name="Dougan E. K."/>
            <person name="Thang M."/>
            <person name="Chan C."/>
        </authorList>
    </citation>
    <scope>NUCLEOTIDE SEQUENCE [LARGE SCALE GENOMIC DNA]</scope>
</reference>
<dbReference type="Gene3D" id="3.40.50.300">
    <property type="entry name" value="P-loop containing nucleotide triphosphate hydrolases"/>
    <property type="match status" value="1"/>
</dbReference>
<accession>A0A9P1CDR7</accession>
<dbReference type="PANTHER" id="PTHR12419">
    <property type="entry name" value="OTU DOMAIN CONTAINING PROTEIN"/>
    <property type="match status" value="1"/>
</dbReference>
<gene>
    <name evidence="3" type="ORF">C1SCF055_LOCUS16633</name>
</gene>
<dbReference type="SUPFAM" id="SSF52540">
    <property type="entry name" value="P-loop containing nucleoside triphosphate hydrolases"/>
    <property type="match status" value="1"/>
</dbReference>
<dbReference type="Gene3D" id="3.90.70.80">
    <property type="match status" value="1"/>
</dbReference>
<dbReference type="InterPro" id="IPR003323">
    <property type="entry name" value="OTU_dom"/>
</dbReference>
<sequence>MNRDDDGQWFVQCRVYCILLTVVSAVSQWCQQFQFTGRRNSPETPEQKLLQGLQILLKDTLQASSSGASNKKGKGKGSGKSSGKSLPSKQRDANHDGSYGLIQALQKLTARAAKKPQGLLQRLKTLVQVTERGMLRPNKRKKDLPPHEAVPPVKPSTRFKSSENLVDGAPKPKTRWQRDRSWKARAQDWGVKTVLRGPTALCNALDSGDTGALLCQVQNLDDWNEALQISHAAGRTNVTVVLEAAPNMSPELGKLRYHGWTALNTRAAGYADDKLVQRLVWIARCSPNAPTLVPGSVLTGARRPVVQKHGHEAENLVRGFARVKGKDRALQLIKASGSEHKGNVQPLKAENDDDRGNEAMDVSLISVPDASDVEDEPMHVQGTKRKDQAMLTSPQKTGHDKKRKVPERLQKVPNPGEGNCLFYCLAQAESTPGKSRSHRQVRAFVVAYMTKHFKKYEDFWDGLSPSNIPMEGGFDDYLQALEKDKAWAGYCEIEAYGEAMRRPVLVVHAKDNVVHAFNSHGDKDVVCLWYKDEHYELIVPSDADIQALWQNAEDGGTKGYRGAAKKARLAADNAPKGATRGDSILRLCKRASVSPDVPHRSILPWKLKHRQMYVQLNKFAKEQGPCGGRTARAEWLAMPGRQKCWRQAPKERQEALHKAWRLSATERRQIPALWVGDWNETPDDNAASIFLNGSVLAVTDPDQWDPDQDWAYFHQFAEKSMREALHLCGQPVPRPLSEPRGLQPDVTVGLAIENMQLQGLPDEWANILMFVWGHQVRWLCLGKAVHPTPEHVQTSMPQGDAFAPLALIMLLIRMPRPGGWQSFICARMRELNWEFRGPWMFAHEDLGHVDLSNPDEAVVKLTEHKVRESWRRVQFALWKKQSLKMNCKIVLLGPHVGVMPMIERFFTTWPGSGPLCVKTYLSLDNVLSRIVLMISPYASFLSLHAEGGRLKPRCLSESWMQFILAIVDESHDVFRSTEYHSFFDYKVEAEQCLLLSSKSQASGDEFTFTGVAALNLTEIVRSSQRIVAASAAFQGSPEEKEGVASLCPAGPPLKSFLFESDRDTVDYEKHAEKTVAALWDLMGTYADLSFHRRIALLVPKDFLKNFKQRMQDHLAHRFAGRNFALTSFQDALSVLPNREEKQTMAEVIIMDTVENCKGLEQLIVVCIGLDERLGSQKTNYETRASIYQAITRAQLQAIVVNQRLQGGWFEFLGLVKFKEDIFDEFSAMAETDTQAAAQSISQAVPSGDAHRSELRPPLMRGQSEPSTHDELKVQDS</sequence>
<feature type="region of interest" description="Disordered" evidence="1">
    <location>
        <begin position="336"/>
        <end position="355"/>
    </location>
</feature>
<dbReference type="EMBL" id="CAMXCT020001381">
    <property type="protein sequence ID" value="CAL1142941.1"/>
    <property type="molecule type" value="Genomic_DNA"/>
</dbReference>